<dbReference type="OrthoDB" id="7827681at2759"/>
<dbReference type="GO" id="GO:0015288">
    <property type="term" value="F:porin activity"/>
    <property type="evidence" value="ECO:0007669"/>
    <property type="project" value="UniProtKB-KW"/>
</dbReference>
<gene>
    <name evidence="11" type="ORF">BZG36_04290</name>
</gene>
<dbReference type="PANTHER" id="PTHR11743:SF70">
    <property type="entry name" value="GH26960P-RELATED"/>
    <property type="match status" value="1"/>
</dbReference>
<evidence type="ECO:0000256" key="8">
    <source>
        <dbReference type="ARBA" id="ARBA00023114"/>
    </source>
</evidence>
<dbReference type="FunFam" id="2.40.160.10:FF:000012">
    <property type="entry name" value="Voltage-dependent anion-selective channel"/>
    <property type="match status" value="1"/>
</dbReference>
<dbReference type="InterPro" id="IPR001925">
    <property type="entry name" value="Porin_Euk"/>
</dbReference>
<keyword evidence="4" id="KW-1134">Transmembrane beta strand</keyword>
<evidence type="ECO:0008006" key="13">
    <source>
        <dbReference type="Google" id="ProtNLM"/>
    </source>
</evidence>
<keyword evidence="10" id="KW-0472">Membrane</keyword>
<dbReference type="InterPro" id="IPR027246">
    <property type="entry name" value="Porin_Euk/Tom40"/>
</dbReference>
<dbReference type="Gene3D" id="2.40.160.10">
    <property type="entry name" value="Porin"/>
    <property type="match status" value="1"/>
</dbReference>
<evidence type="ECO:0000256" key="5">
    <source>
        <dbReference type="ARBA" id="ARBA00022692"/>
    </source>
</evidence>
<name>A0A261XVE5_9FUNG</name>
<reference evidence="11 12" key="1">
    <citation type="journal article" date="2017" name="Mycologia">
        <title>Bifiguratus adelaidae, gen. et sp. nov., a new member of Mucoromycotina in endophytic and soil-dwelling habitats.</title>
        <authorList>
            <person name="Torres-Cruz T.J."/>
            <person name="Billingsley Tobias T.L."/>
            <person name="Almatruk M."/>
            <person name="Hesse C."/>
            <person name="Kuske C.R."/>
            <person name="Desiro A."/>
            <person name="Benucci G.M."/>
            <person name="Bonito G."/>
            <person name="Stajich J.E."/>
            <person name="Dunlap C."/>
            <person name="Arnold A.E."/>
            <person name="Porras-Alfaro A."/>
        </authorList>
    </citation>
    <scope>NUCLEOTIDE SEQUENCE [LARGE SCALE GENOMIC DNA]</scope>
    <source>
        <strain evidence="11 12">AZ0501</strain>
    </source>
</reference>
<evidence type="ECO:0000256" key="9">
    <source>
        <dbReference type="ARBA" id="ARBA00023128"/>
    </source>
</evidence>
<proteinExistence type="inferred from homology"/>
<dbReference type="EMBL" id="MVBO01000163">
    <property type="protein sequence ID" value="OZJ02329.1"/>
    <property type="molecule type" value="Genomic_DNA"/>
</dbReference>
<keyword evidence="12" id="KW-1185">Reference proteome</keyword>
<dbReference type="PRINTS" id="PR00185">
    <property type="entry name" value="EUKARYTPORIN"/>
</dbReference>
<dbReference type="InterPro" id="IPR023614">
    <property type="entry name" value="Porin_dom_sf"/>
</dbReference>
<sequence length="283" mass="30490">MSVPIPFSDIGKPTRDLLSKDFITHGFKLEAKTTAPNGVSFKVAGIKDAKSGLILGDLETKWANKANGVTFTQAWTTANQLKAKVEFENNLAKGLKVDLDTMFVPSTGAKNAIIKADYKQPSVHSVATLDVFKTQVAVDTVIGREGFLAGAEVGYDVANGLVSRYNTALGYVGPDYTVNLHATNSLSMYTASYYHCVSPAIETGAKATWDTKNNNVVGLEVGTRYRLDPDTAIKAKVNNFGVLAMSYTQALKPGVKVTLAAQVDTTRFEEDVHRVGVAFTLEN</sequence>
<evidence type="ECO:0000256" key="10">
    <source>
        <dbReference type="ARBA" id="ARBA00023136"/>
    </source>
</evidence>
<evidence type="ECO:0000256" key="3">
    <source>
        <dbReference type="ARBA" id="ARBA00022448"/>
    </source>
</evidence>
<dbReference type="GO" id="GO:0005741">
    <property type="term" value="C:mitochondrial outer membrane"/>
    <property type="evidence" value="ECO:0007669"/>
    <property type="project" value="UniProtKB-SubCell"/>
</dbReference>
<keyword evidence="8" id="KW-0626">Porin</keyword>
<dbReference type="GO" id="GO:0046930">
    <property type="term" value="C:pore complex"/>
    <property type="evidence" value="ECO:0007669"/>
    <property type="project" value="UniProtKB-KW"/>
</dbReference>
<dbReference type="Proteomes" id="UP000242875">
    <property type="component" value="Unassembled WGS sequence"/>
</dbReference>
<keyword evidence="3" id="KW-0813">Transport</keyword>
<evidence type="ECO:0000313" key="12">
    <source>
        <dbReference type="Proteomes" id="UP000242875"/>
    </source>
</evidence>
<keyword evidence="6" id="KW-1000">Mitochondrion outer membrane</keyword>
<evidence type="ECO:0000256" key="1">
    <source>
        <dbReference type="ARBA" id="ARBA00004294"/>
    </source>
</evidence>
<comment type="subcellular location">
    <subcellularLocation>
        <location evidence="1">Mitochondrion outer membrane</location>
    </subcellularLocation>
</comment>
<accession>A0A261XVE5</accession>
<dbReference type="PROSITE" id="PS00558">
    <property type="entry name" value="EUKARYOTIC_PORIN"/>
    <property type="match status" value="1"/>
</dbReference>
<dbReference type="CDD" id="cd07306">
    <property type="entry name" value="Porin3_VDAC"/>
    <property type="match status" value="1"/>
</dbReference>
<keyword evidence="9" id="KW-0496">Mitochondrion</keyword>
<dbReference type="AlphaFoldDB" id="A0A261XVE5"/>
<evidence type="ECO:0000256" key="7">
    <source>
        <dbReference type="ARBA" id="ARBA00023065"/>
    </source>
</evidence>
<dbReference type="Pfam" id="PF01459">
    <property type="entry name" value="Porin_3"/>
    <property type="match status" value="1"/>
</dbReference>
<keyword evidence="5" id="KW-0812">Transmembrane</keyword>
<comment type="caution">
    <text evidence="11">The sequence shown here is derived from an EMBL/GenBank/DDBJ whole genome shotgun (WGS) entry which is preliminary data.</text>
</comment>
<keyword evidence="7" id="KW-0406">Ion transport</keyword>
<dbReference type="PANTHER" id="PTHR11743">
    <property type="entry name" value="VOLTAGE-DEPENDENT ANION-SELECTIVE CHANNEL"/>
    <property type="match status" value="1"/>
</dbReference>
<protein>
    <recommendedName>
        <fullName evidence="13">Mitochondrial outer membrane protein porin</fullName>
    </recommendedName>
</protein>
<evidence type="ECO:0000313" key="11">
    <source>
        <dbReference type="EMBL" id="OZJ02329.1"/>
    </source>
</evidence>
<comment type="similarity">
    <text evidence="2">Belongs to the eukaryotic mitochondrial porin family.</text>
</comment>
<evidence type="ECO:0000256" key="6">
    <source>
        <dbReference type="ARBA" id="ARBA00022787"/>
    </source>
</evidence>
<evidence type="ECO:0000256" key="4">
    <source>
        <dbReference type="ARBA" id="ARBA00022452"/>
    </source>
</evidence>
<evidence type="ECO:0000256" key="2">
    <source>
        <dbReference type="ARBA" id="ARBA00007780"/>
    </source>
</evidence>
<organism evidence="11 12">
    <name type="scientific">Bifiguratus adelaidae</name>
    <dbReference type="NCBI Taxonomy" id="1938954"/>
    <lineage>
        <taxon>Eukaryota</taxon>
        <taxon>Fungi</taxon>
        <taxon>Fungi incertae sedis</taxon>
        <taxon>Mucoromycota</taxon>
        <taxon>Mucoromycotina</taxon>
        <taxon>Endogonomycetes</taxon>
        <taxon>Endogonales</taxon>
        <taxon>Endogonales incertae sedis</taxon>
        <taxon>Bifiguratus</taxon>
    </lineage>
</organism>
<dbReference type="GO" id="GO:0008308">
    <property type="term" value="F:voltage-gated monoatomic anion channel activity"/>
    <property type="evidence" value="ECO:0007669"/>
    <property type="project" value="InterPro"/>
</dbReference>